<evidence type="ECO:0000256" key="3">
    <source>
        <dbReference type="ARBA" id="ARBA00022692"/>
    </source>
</evidence>
<evidence type="ECO:0000256" key="2">
    <source>
        <dbReference type="ARBA" id="ARBA00022679"/>
    </source>
</evidence>
<dbReference type="InterPro" id="IPR001594">
    <property type="entry name" value="Palmitoyltrfase_DHHC"/>
</dbReference>
<evidence type="ECO:0000256" key="1">
    <source>
        <dbReference type="ARBA" id="ARBA00004141"/>
    </source>
</evidence>
<comment type="subcellular location">
    <subcellularLocation>
        <location evidence="1">Membrane</location>
        <topology evidence="1">Multi-pass membrane protein</topology>
    </subcellularLocation>
</comment>
<dbReference type="InterPro" id="IPR039859">
    <property type="entry name" value="PFA4/ZDH16/20/ERF2-like"/>
</dbReference>
<comment type="caution">
    <text evidence="10">The sequence shown here is derived from an EMBL/GenBank/DDBJ whole genome shotgun (WGS) entry which is preliminary data.</text>
</comment>
<dbReference type="EC" id="2.3.1.225" evidence="8"/>
<dbReference type="PANTHER" id="PTHR22883">
    <property type="entry name" value="ZINC FINGER DHHC DOMAIN CONTAINING PROTEIN"/>
    <property type="match status" value="1"/>
</dbReference>
<keyword evidence="2 8" id="KW-0808">Transferase</keyword>
<keyword evidence="11" id="KW-1185">Reference proteome</keyword>
<evidence type="ECO:0000256" key="8">
    <source>
        <dbReference type="RuleBase" id="RU079119"/>
    </source>
</evidence>
<proteinExistence type="inferred from homology"/>
<evidence type="ECO:0000313" key="10">
    <source>
        <dbReference type="EMBL" id="CAK9056495.1"/>
    </source>
</evidence>
<keyword evidence="4 8" id="KW-1133">Transmembrane helix</keyword>
<name>A0ABP0N2M0_9DINO</name>
<organism evidence="10 11">
    <name type="scientific">Durusdinium trenchii</name>
    <dbReference type="NCBI Taxonomy" id="1381693"/>
    <lineage>
        <taxon>Eukaryota</taxon>
        <taxon>Sar</taxon>
        <taxon>Alveolata</taxon>
        <taxon>Dinophyceae</taxon>
        <taxon>Suessiales</taxon>
        <taxon>Symbiodiniaceae</taxon>
        <taxon>Durusdinium</taxon>
    </lineage>
</organism>
<sequence>MDTLKSRRLYCIKYHVSACLRVSPASGNFKVLQCFCECNDLDSLADDCIKCCCEGQRLQGPALREKLRRVCWSCAERFRMPWPGGAVEVPWPGAWAALLVLWALRRLLELSTWLPWVAGWLLLGFGHLLLIHLMCLALPMRSEYLVAWVFFSIMGLYGDYSREVWPNQALGPRVASHLLLLEVVVTFGASVALKPKKDEELSAGSFPCRICGRSIHGRDHHCVWINQCVGTHNHRSFLLFLLGLTLLSWSYARMLLMEFARRARLEGLGTIWQKQRVPPPLEGAVYAAAGGIFTMVLLLAQVVSISTGLTNQRRGLIRSRNWIQNWILWIRN</sequence>
<accession>A0ABP0N2M0</accession>
<evidence type="ECO:0000256" key="4">
    <source>
        <dbReference type="ARBA" id="ARBA00022989"/>
    </source>
</evidence>
<protein>
    <recommendedName>
        <fullName evidence="8">Palmitoyltransferase</fullName>
        <ecNumber evidence="8">2.3.1.225</ecNumber>
    </recommendedName>
</protein>
<evidence type="ECO:0000256" key="7">
    <source>
        <dbReference type="ARBA" id="ARBA00038298"/>
    </source>
</evidence>
<dbReference type="Pfam" id="PF01529">
    <property type="entry name" value="DHHC"/>
    <property type="match status" value="1"/>
</dbReference>
<feature type="domain" description="Palmitoyltransferase DHHC" evidence="9">
    <location>
        <begin position="208"/>
        <end position="312"/>
    </location>
</feature>
<feature type="transmembrane region" description="Helical" evidence="8">
    <location>
        <begin position="116"/>
        <end position="138"/>
    </location>
</feature>
<reference evidence="10 11" key="1">
    <citation type="submission" date="2024-02" db="EMBL/GenBank/DDBJ databases">
        <authorList>
            <person name="Chen Y."/>
            <person name="Shah S."/>
            <person name="Dougan E. K."/>
            <person name="Thang M."/>
            <person name="Chan C."/>
        </authorList>
    </citation>
    <scope>NUCLEOTIDE SEQUENCE [LARGE SCALE GENOMIC DNA]</scope>
</reference>
<dbReference type="EMBL" id="CAXAMM010025113">
    <property type="protein sequence ID" value="CAK9056495.1"/>
    <property type="molecule type" value="Genomic_DNA"/>
</dbReference>
<dbReference type="PROSITE" id="PS50216">
    <property type="entry name" value="DHHC"/>
    <property type="match status" value="1"/>
</dbReference>
<evidence type="ECO:0000256" key="5">
    <source>
        <dbReference type="ARBA" id="ARBA00023136"/>
    </source>
</evidence>
<feature type="transmembrane region" description="Helical" evidence="8">
    <location>
        <begin position="284"/>
        <end position="310"/>
    </location>
</feature>
<comment type="catalytic activity">
    <reaction evidence="8">
        <text>L-cysteinyl-[protein] + hexadecanoyl-CoA = S-hexadecanoyl-L-cysteinyl-[protein] + CoA</text>
        <dbReference type="Rhea" id="RHEA:36683"/>
        <dbReference type="Rhea" id="RHEA-COMP:10131"/>
        <dbReference type="Rhea" id="RHEA-COMP:11032"/>
        <dbReference type="ChEBI" id="CHEBI:29950"/>
        <dbReference type="ChEBI" id="CHEBI:57287"/>
        <dbReference type="ChEBI" id="CHEBI:57379"/>
        <dbReference type="ChEBI" id="CHEBI:74151"/>
        <dbReference type="EC" id="2.3.1.225"/>
    </reaction>
</comment>
<feature type="transmembrane region" description="Helical" evidence="8">
    <location>
        <begin position="237"/>
        <end position="256"/>
    </location>
</feature>
<comment type="similarity">
    <text evidence="7">Belongs to the DHHC palmitoyltransferase family. PFA5 subfamily.</text>
</comment>
<evidence type="ECO:0000259" key="9">
    <source>
        <dbReference type="Pfam" id="PF01529"/>
    </source>
</evidence>
<comment type="domain">
    <text evidence="8">The DHHC domain is required for palmitoyltransferase activity.</text>
</comment>
<feature type="transmembrane region" description="Helical" evidence="8">
    <location>
        <begin position="86"/>
        <end position="104"/>
    </location>
</feature>
<gene>
    <name evidence="10" type="ORF">SCF082_LOCUS30436</name>
</gene>
<evidence type="ECO:0000256" key="6">
    <source>
        <dbReference type="ARBA" id="ARBA00023315"/>
    </source>
</evidence>
<keyword evidence="6 8" id="KW-0012">Acyltransferase</keyword>
<dbReference type="Proteomes" id="UP001642464">
    <property type="component" value="Unassembled WGS sequence"/>
</dbReference>
<evidence type="ECO:0000313" key="11">
    <source>
        <dbReference type="Proteomes" id="UP001642464"/>
    </source>
</evidence>
<dbReference type="PANTHER" id="PTHR22883:SF23">
    <property type="entry name" value="PALMITOYLTRANSFERASE ZDHHC6"/>
    <property type="match status" value="1"/>
</dbReference>
<keyword evidence="3 8" id="KW-0812">Transmembrane</keyword>
<keyword evidence="5 8" id="KW-0472">Membrane</keyword>